<dbReference type="InterPro" id="IPR027417">
    <property type="entry name" value="P-loop_NTPase"/>
</dbReference>
<dbReference type="Proteomes" id="UP000694700">
    <property type="component" value="Unplaced"/>
</dbReference>
<evidence type="ECO:0000256" key="2">
    <source>
        <dbReference type="ARBA" id="ARBA00023015"/>
    </source>
</evidence>
<dbReference type="Ensembl" id="ENSCCRT00015007019.1">
    <property type="protein sequence ID" value="ENSCCRP00015006745.1"/>
    <property type="gene ID" value="ENSCCRG00015002751.1"/>
</dbReference>
<dbReference type="InterPro" id="IPR039187">
    <property type="entry name" value="SNO_AAA"/>
</dbReference>
<dbReference type="GO" id="GO:0002281">
    <property type="term" value="P:macrophage activation involved in immune response"/>
    <property type="evidence" value="ECO:0007669"/>
    <property type="project" value="UniProtKB-ARBA"/>
</dbReference>
<evidence type="ECO:0000256" key="4">
    <source>
        <dbReference type="ARBA" id="ARBA00055221"/>
    </source>
</evidence>
<evidence type="ECO:0000256" key="3">
    <source>
        <dbReference type="ARBA" id="ARBA00023163"/>
    </source>
</evidence>
<reference evidence="9" key="1">
    <citation type="submission" date="2025-08" db="UniProtKB">
        <authorList>
            <consortium name="Ensembl"/>
        </authorList>
    </citation>
    <scope>IDENTIFICATION</scope>
</reference>
<organism evidence="9 10">
    <name type="scientific">Cyprinus carpio</name>
    <name type="common">Common carp</name>
    <dbReference type="NCBI Taxonomy" id="7962"/>
    <lineage>
        <taxon>Eukaryota</taxon>
        <taxon>Metazoa</taxon>
        <taxon>Chordata</taxon>
        <taxon>Craniata</taxon>
        <taxon>Vertebrata</taxon>
        <taxon>Euteleostomi</taxon>
        <taxon>Actinopterygii</taxon>
        <taxon>Neopterygii</taxon>
        <taxon>Teleostei</taxon>
        <taxon>Ostariophysi</taxon>
        <taxon>Cypriniformes</taxon>
        <taxon>Cyprinidae</taxon>
        <taxon>Cyprininae</taxon>
        <taxon>Cyprinus</taxon>
    </lineage>
</organism>
<dbReference type="PANTHER" id="PTHR12706">
    <property type="entry name" value="STRAWBERRY NOTCH-RELATED"/>
    <property type="match status" value="1"/>
</dbReference>
<name>A0A8C1SFD0_CYPCA</name>
<dbReference type="GO" id="GO:0031490">
    <property type="term" value="F:chromatin DNA binding"/>
    <property type="evidence" value="ECO:0007669"/>
    <property type="project" value="TreeGrafter"/>
</dbReference>
<comment type="similarity">
    <text evidence="1">Belongs to the SBNO family.</text>
</comment>
<dbReference type="GO" id="GO:0071354">
    <property type="term" value="P:cellular response to interleukin-6"/>
    <property type="evidence" value="ECO:0007669"/>
    <property type="project" value="UniProtKB-ARBA"/>
</dbReference>
<dbReference type="GO" id="GO:0042393">
    <property type="term" value="F:histone binding"/>
    <property type="evidence" value="ECO:0007669"/>
    <property type="project" value="TreeGrafter"/>
</dbReference>
<dbReference type="GO" id="GO:0005634">
    <property type="term" value="C:nucleus"/>
    <property type="evidence" value="ECO:0007669"/>
    <property type="project" value="TreeGrafter"/>
</dbReference>
<evidence type="ECO:0000256" key="5">
    <source>
        <dbReference type="ARBA" id="ARBA00063805"/>
    </source>
</evidence>
<evidence type="ECO:0000313" key="10">
    <source>
        <dbReference type="Proteomes" id="UP000694700"/>
    </source>
</evidence>
<feature type="compositionally biased region" description="Acidic residues" evidence="7">
    <location>
        <begin position="7"/>
        <end position="19"/>
    </location>
</feature>
<feature type="region of interest" description="Disordered" evidence="7">
    <location>
        <begin position="406"/>
        <end position="466"/>
    </location>
</feature>
<feature type="domain" description="Strawberry notch AAA" evidence="8">
    <location>
        <begin position="76"/>
        <end position="299"/>
    </location>
</feature>
<keyword evidence="2" id="KW-0805">Transcription regulation</keyword>
<dbReference type="Gene3D" id="3.40.50.300">
    <property type="entry name" value="P-loop containing nucleotide triphosphate hydrolases"/>
    <property type="match status" value="1"/>
</dbReference>
<protein>
    <recommendedName>
        <fullName evidence="6">Protein strawberry notch homolog 2</fullName>
    </recommendedName>
</protein>
<dbReference type="AlphaFoldDB" id="A0A8C1SFD0"/>
<dbReference type="GO" id="GO:0006355">
    <property type="term" value="P:regulation of DNA-templated transcription"/>
    <property type="evidence" value="ECO:0007669"/>
    <property type="project" value="InterPro"/>
</dbReference>
<feature type="region of interest" description="Disordered" evidence="7">
    <location>
        <begin position="1"/>
        <end position="23"/>
    </location>
</feature>
<dbReference type="PANTHER" id="PTHR12706:SF5">
    <property type="entry name" value="PROTEIN STRAWBERRY NOTCH HOMOLOG 2"/>
    <property type="match status" value="1"/>
</dbReference>
<dbReference type="Pfam" id="PF13872">
    <property type="entry name" value="AAA_34"/>
    <property type="match status" value="1"/>
</dbReference>
<dbReference type="SUPFAM" id="SSF52540">
    <property type="entry name" value="P-loop containing nucleoside triphosphate hydrolases"/>
    <property type="match status" value="1"/>
</dbReference>
<evidence type="ECO:0000256" key="7">
    <source>
        <dbReference type="SAM" id="MobiDB-lite"/>
    </source>
</evidence>
<comment type="function">
    <text evidence="4">Acts as a transcriptional coregulator, that can have both coactivator and corepressor functions. Inhibits the DCSTAMP-repressive activity of TAL1, hence enhancing the access of the transcription factor MITF to the DC-STAMP promoter in osteoclast. Plays a role in bone homeostasis; required as a positive regulator in TNFSF11//RANKL-mediated osteoclast fusion via a DCSTAMP-dependent pathway. May also be required in the regulation of osteoblast differentiation. Involved in the transcriptional corepression of NF-kappaB in macrophages. Plays a role as a regulator in the pro-inflammatory cascade.</text>
</comment>
<keyword evidence="3" id="KW-0804">Transcription</keyword>
<dbReference type="InterPro" id="IPR026741">
    <property type="entry name" value="SNO"/>
</dbReference>
<comment type="subunit">
    <text evidence="5">Interacts with TAL1; this interaction inhibits TAL1 occupancy of the DCSTAMP promoter, leading to the activation of the DCSTAMP promoter by the transcription factor MITF.</text>
</comment>
<feature type="compositionally biased region" description="Basic residues" evidence="7">
    <location>
        <begin position="410"/>
        <end position="434"/>
    </location>
</feature>
<evidence type="ECO:0000256" key="6">
    <source>
        <dbReference type="ARBA" id="ARBA00073423"/>
    </source>
</evidence>
<dbReference type="FunFam" id="3.40.50.300:FF:000342">
    <property type="entry name" value="Protein strawberry notch homolog 2"/>
    <property type="match status" value="1"/>
</dbReference>
<evidence type="ECO:0000256" key="1">
    <source>
        <dbReference type="ARBA" id="ARBA00006992"/>
    </source>
</evidence>
<evidence type="ECO:0000313" key="9">
    <source>
        <dbReference type="Ensembl" id="ENSCCRP00015006745.1"/>
    </source>
</evidence>
<sequence>AAAPPPPEEEEEADEEETEDLGHADTYAEYKPSKFLIISLGGLKFRNHNTAYFDYNSISGLQRTVQNNKKGSSCPLGKGRTVAGIILESFLKGRKRALWFSVSNDLKYDAERDLRDIDAPNIPVFALNKIKYGDMATSEGVLFATYSALIGESQAGGQHRTRLKQILDWCKPNFDGVIVFDECHKAKNATSTKMGKAVLDLQNKLPRARVVYASATGASEPKNMIYMSRLGIWGQGTPFKTFDDFLHAIEKRGVGAMEIVAMDMKVSGMYIARQLSFSGVSFRIEEITLDEQFKLVYNKAARLWAEALVLFTGAAETLGLASRKSLWGQFWSSHQRFFKYLCIAAKVRRLVEIAYTELQQGKCIVIGLQSTGEARTREVLDENDGHLDRFVSAAEGVFQSLVQKHFPTQKPKREKSAASKRKRKPRSRPSKFPKHCVEVGGVIKISDDSDSDSDEIDSYSNSSPESLQDNDDVIFLNHINGPTESSEVILCVFSAKLEELKLRLLGKIAELGKELPLNTLDELIDRFGGPEKVSEASALHRKGLLKVLKLLKL</sequence>
<accession>A0A8C1SFD0</accession>
<evidence type="ECO:0000259" key="8">
    <source>
        <dbReference type="Pfam" id="PF13872"/>
    </source>
</evidence>
<proteinExistence type="inferred from homology"/>
<feature type="compositionally biased region" description="Acidic residues" evidence="7">
    <location>
        <begin position="448"/>
        <end position="457"/>
    </location>
</feature>